<sequence length="136" mass="14864">MARLLVFANGPDLGQISVAKPDGWVFGTMEDKAQYRLKHGNVDDWPDTFVIVDLEGLSIEEATALADPIVTYRDGPIDLADGLPKQIITIHHNSKGLIDFDAMVNTGTRIAELADDGKVQRNVGEVRAHIVERKSG</sequence>
<dbReference type="EMBL" id="LAZR01000400">
    <property type="protein sequence ID" value="KKN70654.1"/>
    <property type="molecule type" value="Genomic_DNA"/>
</dbReference>
<name>A0A0F9SUU1_9ZZZZ</name>
<accession>A0A0F9SUU1</accession>
<reference evidence="1" key="1">
    <citation type="journal article" date="2015" name="Nature">
        <title>Complex archaea that bridge the gap between prokaryotes and eukaryotes.</title>
        <authorList>
            <person name="Spang A."/>
            <person name="Saw J.H."/>
            <person name="Jorgensen S.L."/>
            <person name="Zaremba-Niedzwiedzka K."/>
            <person name="Martijn J."/>
            <person name="Lind A.E."/>
            <person name="van Eijk R."/>
            <person name="Schleper C."/>
            <person name="Guy L."/>
            <person name="Ettema T.J."/>
        </authorList>
    </citation>
    <scope>NUCLEOTIDE SEQUENCE</scope>
</reference>
<gene>
    <name evidence="1" type="ORF">LCGC14_0429270</name>
</gene>
<organism evidence="1">
    <name type="scientific">marine sediment metagenome</name>
    <dbReference type="NCBI Taxonomy" id="412755"/>
    <lineage>
        <taxon>unclassified sequences</taxon>
        <taxon>metagenomes</taxon>
        <taxon>ecological metagenomes</taxon>
    </lineage>
</organism>
<evidence type="ECO:0000313" key="1">
    <source>
        <dbReference type="EMBL" id="KKN70654.1"/>
    </source>
</evidence>
<protein>
    <submittedName>
        <fullName evidence="1">Uncharacterized protein</fullName>
    </submittedName>
</protein>
<dbReference type="AlphaFoldDB" id="A0A0F9SUU1"/>
<proteinExistence type="predicted"/>
<comment type="caution">
    <text evidence="1">The sequence shown here is derived from an EMBL/GenBank/DDBJ whole genome shotgun (WGS) entry which is preliminary data.</text>
</comment>